<reference evidence="13 14" key="1">
    <citation type="journal article" date="2013" name="Genome Announc.">
        <title>Complete Genome Sequence of Glaciecola psychrophila Strain 170T.</title>
        <authorList>
            <person name="Yin J."/>
            <person name="Chen J."/>
            <person name="Liu G."/>
            <person name="Yu Y."/>
            <person name="Song L."/>
            <person name="Wang X."/>
            <person name="Qu X."/>
        </authorList>
    </citation>
    <scope>NUCLEOTIDE SEQUENCE [LARGE SCALE GENOMIC DNA]</scope>
    <source>
        <strain evidence="13 14">170</strain>
    </source>
</reference>
<protein>
    <submittedName>
        <fullName evidence="13">TonB-dependent receptor, plug</fullName>
    </submittedName>
</protein>
<keyword evidence="6 8" id="KW-0472">Membrane</keyword>
<comment type="similarity">
    <text evidence="8 9">Belongs to the TonB-dependent receptor family.</text>
</comment>
<dbReference type="AlphaFoldDB" id="K6Z5K1"/>
<evidence type="ECO:0000313" key="14">
    <source>
        <dbReference type="Proteomes" id="UP000011864"/>
    </source>
</evidence>
<dbReference type="Gene3D" id="2.40.170.20">
    <property type="entry name" value="TonB-dependent receptor, beta-barrel domain"/>
    <property type="match status" value="1"/>
</dbReference>
<gene>
    <name evidence="13" type="ORF">C427_2168</name>
</gene>
<dbReference type="GO" id="GO:0009279">
    <property type="term" value="C:cell outer membrane"/>
    <property type="evidence" value="ECO:0007669"/>
    <property type="project" value="UniProtKB-SubCell"/>
</dbReference>
<proteinExistence type="inferred from homology"/>
<dbReference type="OrthoDB" id="8663017at2"/>
<evidence type="ECO:0000259" key="11">
    <source>
        <dbReference type="Pfam" id="PF00593"/>
    </source>
</evidence>
<dbReference type="PANTHER" id="PTHR32552:SF90">
    <property type="entry name" value="METAL-PSEUDOPALINE RECEPTOR CNTO"/>
    <property type="match status" value="1"/>
</dbReference>
<dbReference type="InterPro" id="IPR039426">
    <property type="entry name" value="TonB-dep_rcpt-like"/>
</dbReference>
<dbReference type="PANTHER" id="PTHR32552">
    <property type="entry name" value="FERRICHROME IRON RECEPTOR-RELATED"/>
    <property type="match status" value="1"/>
</dbReference>
<keyword evidence="7 8" id="KW-0998">Cell outer membrane</keyword>
<evidence type="ECO:0000256" key="3">
    <source>
        <dbReference type="ARBA" id="ARBA00022452"/>
    </source>
</evidence>
<dbReference type="InterPro" id="IPR012910">
    <property type="entry name" value="Plug_dom"/>
</dbReference>
<comment type="subcellular location">
    <subcellularLocation>
        <location evidence="1 8">Cell outer membrane</location>
        <topology evidence="1 8">Multi-pass membrane protein</topology>
    </subcellularLocation>
</comment>
<feature type="domain" description="TonB-dependent receptor-like beta-barrel" evidence="11">
    <location>
        <begin position="353"/>
        <end position="782"/>
    </location>
</feature>
<feature type="signal peptide" evidence="10">
    <location>
        <begin position="1"/>
        <end position="28"/>
    </location>
</feature>
<evidence type="ECO:0000256" key="5">
    <source>
        <dbReference type="ARBA" id="ARBA00023077"/>
    </source>
</evidence>
<dbReference type="InterPro" id="IPR036942">
    <property type="entry name" value="Beta-barrel_TonB_sf"/>
</dbReference>
<dbReference type="RefSeq" id="WP_007643286.1">
    <property type="nucleotide sequence ID" value="NC_020514.1"/>
</dbReference>
<dbReference type="eggNOG" id="COG4774">
    <property type="taxonomic scope" value="Bacteria"/>
</dbReference>
<dbReference type="SUPFAM" id="SSF56935">
    <property type="entry name" value="Porins"/>
    <property type="match status" value="1"/>
</dbReference>
<dbReference type="Pfam" id="PF07715">
    <property type="entry name" value="Plug"/>
    <property type="match status" value="1"/>
</dbReference>
<organism evidence="13 14">
    <name type="scientific">Paraglaciecola psychrophila 170</name>
    <dbReference type="NCBI Taxonomy" id="1129794"/>
    <lineage>
        <taxon>Bacteria</taxon>
        <taxon>Pseudomonadati</taxon>
        <taxon>Pseudomonadota</taxon>
        <taxon>Gammaproteobacteria</taxon>
        <taxon>Alteromonadales</taxon>
        <taxon>Alteromonadaceae</taxon>
        <taxon>Paraglaciecola</taxon>
    </lineage>
</organism>
<evidence type="ECO:0000256" key="2">
    <source>
        <dbReference type="ARBA" id="ARBA00022448"/>
    </source>
</evidence>
<evidence type="ECO:0000256" key="4">
    <source>
        <dbReference type="ARBA" id="ARBA00022692"/>
    </source>
</evidence>
<evidence type="ECO:0000256" key="6">
    <source>
        <dbReference type="ARBA" id="ARBA00023136"/>
    </source>
</evidence>
<evidence type="ECO:0000256" key="1">
    <source>
        <dbReference type="ARBA" id="ARBA00004571"/>
    </source>
</evidence>
<accession>K6Z5K1</accession>
<evidence type="ECO:0000256" key="9">
    <source>
        <dbReference type="RuleBase" id="RU003357"/>
    </source>
</evidence>
<keyword evidence="10" id="KW-0732">Signal</keyword>
<dbReference type="InterPro" id="IPR000531">
    <property type="entry name" value="Beta-barrel_TonB"/>
</dbReference>
<feature type="domain" description="TonB-dependent receptor plug" evidence="12">
    <location>
        <begin position="74"/>
        <end position="175"/>
    </location>
</feature>
<dbReference type="EMBL" id="CP003837">
    <property type="protein sequence ID" value="AGH44277.1"/>
    <property type="molecule type" value="Genomic_DNA"/>
</dbReference>
<dbReference type="InterPro" id="IPR037066">
    <property type="entry name" value="Plug_dom_sf"/>
</dbReference>
<keyword evidence="3 8" id="KW-1134">Transmembrane beta strand</keyword>
<feature type="chain" id="PRO_5003898094" evidence="10">
    <location>
        <begin position="29"/>
        <end position="812"/>
    </location>
</feature>
<evidence type="ECO:0000259" key="12">
    <source>
        <dbReference type="Pfam" id="PF07715"/>
    </source>
</evidence>
<dbReference type="Pfam" id="PF00593">
    <property type="entry name" value="TonB_dep_Rec_b-barrel"/>
    <property type="match status" value="1"/>
</dbReference>
<evidence type="ECO:0000256" key="10">
    <source>
        <dbReference type="SAM" id="SignalP"/>
    </source>
</evidence>
<keyword evidence="14" id="KW-1185">Reference proteome</keyword>
<keyword evidence="2 8" id="KW-0813">Transport</keyword>
<evidence type="ECO:0000256" key="7">
    <source>
        <dbReference type="ARBA" id="ARBA00023237"/>
    </source>
</evidence>
<evidence type="ECO:0000313" key="13">
    <source>
        <dbReference type="EMBL" id="AGH44277.1"/>
    </source>
</evidence>
<dbReference type="STRING" id="1129794.C427_2168"/>
<dbReference type="Proteomes" id="UP000011864">
    <property type="component" value="Chromosome"/>
</dbReference>
<dbReference type="KEGG" id="gps:C427_2168"/>
<dbReference type="HOGENOM" id="CLU_008287_9_4_6"/>
<keyword evidence="5 9" id="KW-0798">TonB box</keyword>
<dbReference type="GO" id="GO:0015344">
    <property type="term" value="F:siderophore uptake transmembrane transporter activity"/>
    <property type="evidence" value="ECO:0007669"/>
    <property type="project" value="TreeGrafter"/>
</dbReference>
<name>K6Z5K1_9ALTE</name>
<keyword evidence="4 8" id="KW-0812">Transmembrane</keyword>
<dbReference type="PROSITE" id="PS52016">
    <property type="entry name" value="TONB_DEPENDENT_REC_3"/>
    <property type="match status" value="1"/>
</dbReference>
<dbReference type="PATRIC" id="fig|1129794.4.peg.2145"/>
<keyword evidence="13" id="KW-0675">Receptor</keyword>
<evidence type="ECO:0000256" key="8">
    <source>
        <dbReference type="PROSITE-ProRule" id="PRU01360"/>
    </source>
</evidence>
<dbReference type="Gene3D" id="2.170.130.10">
    <property type="entry name" value="TonB-dependent receptor, plug domain"/>
    <property type="match status" value="1"/>
</dbReference>
<sequence length="812" mass="89417">MYFKFKPTWPISVALAPLMALVAIPTLATESNITSSEAVNMPLPDTEMDKITVYGKHNQLILASGTATKSNMSLMQTPAAVVVVDKMLLDDQAVSTLQDSLRNVSGLTQAGNNYGIGDNLSIRGLDVNYTLDGIYAGANLGNNYNPTRSMTNIESVEVLKGPATGLYGMGAAGGVINLIEKKPEYEESYQIRAIAGQWGNYGVMLDATSALTDNTAYRVVANYETEDGYRGLSTERTELYASLSQRISNKNEVLISAAYIDDSVQIDSVGYPVRILSLDDLLVATGSITATDLPNDTDADGDGTFGVQLTDEQRQQLAESIVATDGLEPYDLGEQGLISPLSKPNDGKELRIKVRQDIDLGDDLLLTQQLLYRDYSSDFTRQTGAFNYVYWNRSGEINANPRAPLEVDGVLYPFAARRQEYRQQIAEEQTWQYFLDLSSSWTSDNISGEHLVSVNYETRDALVQSSSLYDADGGGSLPYILDIRSPNWPTGNFDDYSPSLRSHYKKSVNALGISGQEVIYYGDLTARVGLAYTTIEQDYQHLGSDRAPGRGEALDTDDSGVTFNAGLNYRVSEQVATFLNYSKGTTAYSILGSLSSDGDDRPNSESLSVDLGVRFTAFDEDLLGAFVVFETSRTNLRYGNETFNDNPGDADFNVDVAQYFYDAEDRSRGAEFDLNLALNEQWTMNFNASYQDAKSIEGDDFSGQTKGVPLKYVRLWGSYKQKIDVLPAPIQFSLGFAYEDERTVNSSGFGLPYAVLPSYTVWDGAISYTAENWSIQLNLRNLTNEIYYSRAMFLGGLPAQSRNAKLTATYNF</sequence>